<name>A0AA97FKK4_9MICO</name>
<dbReference type="EMBL" id="CP118157">
    <property type="protein sequence ID" value="WOF23799.1"/>
    <property type="molecule type" value="Genomic_DNA"/>
</dbReference>
<reference evidence="1 2" key="1">
    <citation type="submission" date="2023-02" db="EMBL/GenBank/DDBJ databases">
        <title>Microbacterium betulae sp. nov., isolated from birch wood.</title>
        <authorList>
            <person name="Pasciak M."/>
            <person name="Pawlik K.J."/>
            <person name="Martynowski D."/>
            <person name="Laczmanski L."/>
            <person name="Ciekot J."/>
            <person name="Szponar B."/>
            <person name="Wojcik-Fatla A."/>
            <person name="Mackiewicz B."/>
            <person name="Farian E."/>
            <person name="Cholewa G."/>
            <person name="Cholewa A."/>
            <person name="Dutkiewicz J."/>
        </authorList>
    </citation>
    <scope>NUCLEOTIDE SEQUENCE [LARGE SCALE GENOMIC DNA]</scope>
    <source>
        <strain evidence="1 2">AB</strain>
    </source>
</reference>
<dbReference type="AlphaFoldDB" id="A0AA97FKK4"/>
<protein>
    <submittedName>
        <fullName evidence="1">Uncharacterized protein</fullName>
    </submittedName>
</protein>
<sequence>MSLIDVLRSLFGARRDKEVTPAAPAPRSAVKRESVALTVFDDNPSSWRAISDAGYYQDELRGKVPRRVEIRLQAMLREDAVRAYLGSRHVGDARLAGEVRDALRERRKAGLPDIVVQGEVRPGDHVPVYLAADLPRKQHAVVVAPEGWTLPKN</sequence>
<organism evidence="1 2">
    <name type="scientific">Microbacterium betulae</name>
    <dbReference type="NCBI Taxonomy" id="2981139"/>
    <lineage>
        <taxon>Bacteria</taxon>
        <taxon>Bacillati</taxon>
        <taxon>Actinomycetota</taxon>
        <taxon>Actinomycetes</taxon>
        <taxon>Micrococcales</taxon>
        <taxon>Microbacteriaceae</taxon>
        <taxon>Microbacterium</taxon>
    </lineage>
</organism>
<dbReference type="RefSeq" id="WP_317140270.1">
    <property type="nucleotide sequence ID" value="NZ_CP118157.1"/>
</dbReference>
<proteinExistence type="predicted"/>
<gene>
    <name evidence="1" type="ORF">N8K70_03725</name>
</gene>
<dbReference type="KEGG" id="mbet:N8K70_03725"/>
<dbReference type="Proteomes" id="UP001305498">
    <property type="component" value="Chromosome"/>
</dbReference>
<evidence type="ECO:0000313" key="1">
    <source>
        <dbReference type="EMBL" id="WOF23799.1"/>
    </source>
</evidence>
<keyword evidence="2" id="KW-1185">Reference proteome</keyword>
<accession>A0AA97FKK4</accession>
<evidence type="ECO:0000313" key="2">
    <source>
        <dbReference type="Proteomes" id="UP001305498"/>
    </source>
</evidence>